<organism evidence="1">
    <name type="scientific">uncultured Caudovirales phage</name>
    <dbReference type="NCBI Taxonomy" id="2100421"/>
    <lineage>
        <taxon>Viruses</taxon>
        <taxon>Duplodnaviria</taxon>
        <taxon>Heunggongvirae</taxon>
        <taxon>Uroviricota</taxon>
        <taxon>Caudoviricetes</taxon>
        <taxon>Peduoviridae</taxon>
        <taxon>Maltschvirus</taxon>
        <taxon>Maltschvirus maltsch</taxon>
    </lineage>
</organism>
<evidence type="ECO:0000313" key="1">
    <source>
        <dbReference type="EMBL" id="CAB4122269.1"/>
    </source>
</evidence>
<dbReference type="Pfam" id="PF21448">
    <property type="entry name" value="DNMK"/>
    <property type="match status" value="1"/>
</dbReference>
<accession>A0A6J5KQ02</accession>
<dbReference type="InterPro" id="IPR027417">
    <property type="entry name" value="P-loop_NTPase"/>
</dbReference>
<name>A0A6J5KQ02_9CAUD</name>
<proteinExistence type="predicted"/>
<reference evidence="1" key="1">
    <citation type="submission" date="2020-04" db="EMBL/GenBank/DDBJ databases">
        <authorList>
            <person name="Chiriac C."/>
            <person name="Salcher M."/>
            <person name="Ghai R."/>
            <person name="Kavagutti S V."/>
        </authorList>
    </citation>
    <scope>NUCLEOTIDE SEQUENCE</scope>
</reference>
<gene>
    <name evidence="1" type="ORF">UFOVP36_3</name>
</gene>
<dbReference type="Gene3D" id="3.40.50.300">
    <property type="entry name" value="P-loop containing nucleotide triphosphate hydrolases"/>
    <property type="match status" value="1"/>
</dbReference>
<dbReference type="EMBL" id="LR796164">
    <property type="protein sequence ID" value="CAB4122269.1"/>
    <property type="molecule type" value="Genomic_DNA"/>
</dbReference>
<protein>
    <submittedName>
        <fullName evidence="1">Uncharacterized protein</fullName>
    </submittedName>
</protein>
<sequence>MIIGILGLAGSGKTLVAKHLVEEYEFERMRFADPIKRMLRLGLGLTDEEIDGENKMTPNSVFGGVTPRHLMQTLGTEWGRRNIHTDIWVNVWRRDVALQTGNVVVDDVRFPNEAAAIRAMGGVLWRVYRPGLTMDSHVSERMQQNITEDHLINNATSITALLNSTDHLIKNLA</sequence>
<dbReference type="SUPFAM" id="SSF52540">
    <property type="entry name" value="P-loop containing nucleoside triphosphate hydrolases"/>
    <property type="match status" value="1"/>
</dbReference>
<dbReference type="InterPro" id="IPR048444">
    <property type="entry name" value="DNMK"/>
</dbReference>